<keyword evidence="1" id="KW-0812">Transmembrane</keyword>
<feature type="transmembrane region" description="Helical" evidence="1">
    <location>
        <begin position="350"/>
        <end position="373"/>
    </location>
</feature>
<gene>
    <name evidence="2" type="ORF">AVDCRST_MAG57-3837</name>
</gene>
<feature type="transmembrane region" description="Helical" evidence="1">
    <location>
        <begin position="308"/>
        <end position="338"/>
    </location>
</feature>
<dbReference type="AlphaFoldDB" id="A0A6J4JL04"/>
<evidence type="ECO:0000256" key="1">
    <source>
        <dbReference type="SAM" id="Phobius"/>
    </source>
</evidence>
<accession>A0A6J4JL04</accession>
<feature type="transmembrane region" description="Helical" evidence="1">
    <location>
        <begin position="73"/>
        <end position="91"/>
    </location>
</feature>
<feature type="transmembrane region" description="Helical" evidence="1">
    <location>
        <begin position="20"/>
        <end position="41"/>
    </location>
</feature>
<sequence length="494" mass="50166">MSSPSADVRPAPQPVGRARWWAPPLAVLLVTGVVAGTAAVGERLAESGVTLHLLGGYVLRGTPIEDVVLDRRVLLPLVLGLVGVLWGPALAARARWGVLLCGSAVASAGWAVALAVISDGWKTEGGWERLREPLSSVYEYPNDVGRVGSVGELLQTFNQFVPADSAEPWTTHVSGHPPGALLAFVFLDRLGLDGLGWAAAMCVAGGALAVPAVLVTVRAIGGLGGGDSAGLGGGDGAGLGGGDSAGLGGGDGESSARVVAPFVVLAPTALWVATSADALFAGVAAWGVALLAVGAARDRGRGADAAAVAGGLVLGLALFLSFGLTSLGLLALGVVLVHARRLGRPGVVRVLAVAAGGVLVVFAVFTLGGYWWFEGLGAAADRVRSGPSYADRPLAFFLVANLAAAAVAAGPAAVAGLGALRWVRLTVIPLAVLAGMLVSDLTGLVRGETERIWLPFTVWLPVAAAFLPERQRRWWLAASVLVAVAVEVSIRLEW</sequence>
<reference evidence="2" key="1">
    <citation type="submission" date="2020-02" db="EMBL/GenBank/DDBJ databases">
        <authorList>
            <person name="Meier V. D."/>
        </authorList>
    </citation>
    <scope>NUCLEOTIDE SEQUENCE</scope>
    <source>
        <strain evidence="2">AVDCRST_MAG57</strain>
    </source>
</reference>
<protein>
    <submittedName>
        <fullName evidence="2">Integral membrane protein</fullName>
    </submittedName>
</protein>
<feature type="transmembrane region" description="Helical" evidence="1">
    <location>
        <begin position="278"/>
        <end position="296"/>
    </location>
</feature>
<name>A0A6J4JL04_9ACTN</name>
<dbReference type="EMBL" id="CADCTI010000309">
    <property type="protein sequence ID" value="CAA9281249.1"/>
    <property type="molecule type" value="Genomic_DNA"/>
</dbReference>
<organism evidence="2">
    <name type="scientific">uncultured Blastococcus sp</name>
    <dbReference type="NCBI Taxonomy" id="217144"/>
    <lineage>
        <taxon>Bacteria</taxon>
        <taxon>Bacillati</taxon>
        <taxon>Actinomycetota</taxon>
        <taxon>Actinomycetes</taxon>
        <taxon>Geodermatophilales</taxon>
        <taxon>Geodermatophilaceae</taxon>
        <taxon>Blastococcus</taxon>
        <taxon>environmental samples</taxon>
    </lineage>
</organism>
<feature type="transmembrane region" description="Helical" evidence="1">
    <location>
        <begin position="98"/>
        <end position="117"/>
    </location>
</feature>
<keyword evidence="1" id="KW-1133">Transmembrane helix</keyword>
<feature type="transmembrane region" description="Helical" evidence="1">
    <location>
        <begin position="427"/>
        <end position="445"/>
    </location>
</feature>
<keyword evidence="1" id="KW-0472">Membrane</keyword>
<proteinExistence type="predicted"/>
<evidence type="ECO:0000313" key="2">
    <source>
        <dbReference type="EMBL" id="CAA9281249.1"/>
    </source>
</evidence>
<feature type="transmembrane region" description="Helical" evidence="1">
    <location>
        <begin position="195"/>
        <end position="217"/>
    </location>
</feature>
<feature type="transmembrane region" description="Helical" evidence="1">
    <location>
        <begin position="393"/>
        <end position="420"/>
    </location>
</feature>